<reference evidence="2" key="1">
    <citation type="submission" date="2020-05" db="EMBL/GenBank/DDBJ databases">
        <title>Complete genome sequence of Bradyrhizobium diazoefficiens XF1 isolated from soybean nodule.</title>
        <authorList>
            <person name="Noda R."/>
            <person name="Kakizaki K."/>
            <person name="Minamisawa K."/>
        </authorList>
    </citation>
    <scope>NUCLEOTIDE SEQUENCE</scope>
    <source>
        <strain evidence="2">XF1</strain>
    </source>
</reference>
<organism evidence="3">
    <name type="scientific">Bradyrhizobium diazoefficiens</name>
    <dbReference type="NCBI Taxonomy" id="1355477"/>
    <lineage>
        <taxon>Bacteria</taxon>
        <taxon>Pseudomonadati</taxon>
        <taxon>Pseudomonadota</taxon>
        <taxon>Alphaproteobacteria</taxon>
        <taxon>Hyphomicrobiales</taxon>
        <taxon>Nitrobacteraceae</taxon>
        <taxon>Bradyrhizobium</taxon>
    </lineage>
</organism>
<protein>
    <submittedName>
        <fullName evidence="3">Uncharacterized protein</fullName>
    </submittedName>
</protein>
<reference evidence="4" key="3">
    <citation type="submission" date="2020-05" db="EMBL/GenBank/DDBJ databases">
        <title>Complete genome sequence of Bradyrhizobium diazoefficiens XF6 isolated from soybean nodule.</title>
        <authorList>
            <person name="Noda R."/>
            <person name="Kakizaki K."/>
            <person name="Minamisawa K."/>
        </authorList>
    </citation>
    <scope>NUCLEOTIDE SEQUENCE</scope>
    <source>
        <strain evidence="4">XF6</strain>
    </source>
</reference>
<dbReference type="EMBL" id="AP023094">
    <property type="protein sequence ID" value="BCE43745.1"/>
    <property type="molecule type" value="Genomic_DNA"/>
</dbReference>
<proteinExistence type="predicted"/>
<evidence type="ECO:0000313" key="3">
    <source>
        <dbReference type="EMBL" id="BCE43745.1"/>
    </source>
</evidence>
<evidence type="ECO:0000256" key="1">
    <source>
        <dbReference type="SAM" id="MobiDB-lite"/>
    </source>
</evidence>
<name>A0A809YWT8_9BRAD</name>
<sequence>MRPDGDASIDIGVLRGKSRQFCRIWHHGEPGDDSVPATRAAQGTPLNYGPLLNGPLVAAS</sequence>
<evidence type="ECO:0000313" key="4">
    <source>
        <dbReference type="EMBL" id="BCE61295.1"/>
    </source>
</evidence>
<gene>
    <name evidence="2" type="ORF">XF1B_00930</name>
    <name evidence="3" type="ORF">XF4B_00940</name>
    <name evidence="4" type="ORF">XF6B_00940</name>
</gene>
<feature type="compositionally biased region" description="Low complexity" evidence="1">
    <location>
        <begin position="45"/>
        <end position="60"/>
    </location>
</feature>
<dbReference type="EMBL" id="AP023091">
    <property type="protein sequence ID" value="BCE17412.1"/>
    <property type="molecule type" value="Genomic_DNA"/>
</dbReference>
<feature type="region of interest" description="Disordered" evidence="1">
    <location>
        <begin position="25"/>
        <end position="60"/>
    </location>
</feature>
<accession>A0A809YWT8</accession>
<reference evidence="3" key="2">
    <citation type="submission" date="2020-05" db="EMBL/GenBank/DDBJ databases">
        <title>Complete genome sequence of Bradyrhizobium diazoefficiens XF4 isolated from soybean nodule.</title>
        <authorList>
            <person name="Noda R."/>
            <person name="Kakizaki K."/>
            <person name="Minamisawa K."/>
        </authorList>
    </citation>
    <scope>NUCLEOTIDE SEQUENCE</scope>
    <source>
        <strain evidence="3">XF4</strain>
    </source>
</reference>
<dbReference type="EMBL" id="AP023096">
    <property type="protein sequence ID" value="BCE61295.1"/>
    <property type="molecule type" value="Genomic_DNA"/>
</dbReference>
<dbReference type="AlphaFoldDB" id="A0A809YWT8"/>
<evidence type="ECO:0000313" key="2">
    <source>
        <dbReference type="EMBL" id="BCE17412.1"/>
    </source>
</evidence>